<dbReference type="EMBL" id="CP046401">
    <property type="protein sequence ID" value="QGY43016.1"/>
    <property type="molecule type" value="Genomic_DNA"/>
</dbReference>
<accession>A0A6I6JJM0</accession>
<dbReference type="SUPFAM" id="SSF51004">
    <property type="entry name" value="C-terminal (heme d1) domain of cytochrome cd1-nitrite reductase"/>
    <property type="match status" value="1"/>
</dbReference>
<dbReference type="AlphaFoldDB" id="A0A6I6JJM0"/>
<dbReference type="KEGG" id="mcos:GM418_04885"/>
<feature type="signal peptide" evidence="4">
    <location>
        <begin position="1"/>
        <end position="19"/>
    </location>
</feature>
<evidence type="ECO:0000256" key="1">
    <source>
        <dbReference type="ARBA" id="ARBA00005564"/>
    </source>
</evidence>
<name>A0A6I6JJM0_9BACT</name>
<keyword evidence="6" id="KW-1185">Reference proteome</keyword>
<feature type="region of interest" description="Disordered" evidence="3">
    <location>
        <begin position="155"/>
        <end position="175"/>
    </location>
</feature>
<dbReference type="InterPro" id="IPR015943">
    <property type="entry name" value="WD40/YVTN_repeat-like_dom_sf"/>
</dbReference>
<dbReference type="PANTHER" id="PTHR30344:SF1">
    <property type="entry name" value="6-PHOSPHOGLUCONOLACTONASE"/>
    <property type="match status" value="1"/>
</dbReference>
<dbReference type="GO" id="GO:0006006">
    <property type="term" value="P:glucose metabolic process"/>
    <property type="evidence" value="ECO:0007669"/>
    <property type="project" value="UniProtKB-KW"/>
</dbReference>
<sequence>MKNLFLYLLLFSSTLVGFAQDTEDWKKLYVGTFTSEGAEGIYLCNFNLKTGDIQLEKTFKAIDDPSFLKISPDKKYIYVAGRASDKIEKNGGYIYAYKIEKNGDILFLNKQLSHGKDPCHVDVSADGKFVAVANYTSGTTALYPVAQDGTVNPACSVNRNEGSGPDKSRQASPHAHSIKFSPFDSSVFSADLGTDQLDIFLLKNKKLTEAEQKFVKIPEGSGPRHFDFHPNGEIIYVINELNSTVSVVKNQNNEWKVVQNISSLPGDFAAESYCADVHISNDARFLYGSNRGHNSITVFAIDDLTQNLAFKGAVSVEGNWPRNFTLSPDNKFMLVANQRSGNITVFKINEETGFPEFTGKQIQLPAPVCLEFLN</sequence>
<dbReference type="Pfam" id="PF10282">
    <property type="entry name" value="Lactonase"/>
    <property type="match status" value="1"/>
</dbReference>
<dbReference type="PANTHER" id="PTHR30344">
    <property type="entry name" value="6-PHOSPHOGLUCONOLACTONASE-RELATED"/>
    <property type="match status" value="1"/>
</dbReference>
<feature type="chain" id="PRO_5026131153" evidence="4">
    <location>
        <begin position="20"/>
        <end position="374"/>
    </location>
</feature>
<organism evidence="5 6">
    <name type="scientific">Maribellus comscasis</name>
    <dbReference type="NCBI Taxonomy" id="2681766"/>
    <lineage>
        <taxon>Bacteria</taxon>
        <taxon>Pseudomonadati</taxon>
        <taxon>Bacteroidota</taxon>
        <taxon>Bacteroidia</taxon>
        <taxon>Marinilabiliales</taxon>
        <taxon>Prolixibacteraceae</taxon>
        <taxon>Maribellus</taxon>
    </lineage>
</organism>
<gene>
    <name evidence="5" type="ORF">GM418_04885</name>
</gene>
<dbReference type="InterPro" id="IPR050282">
    <property type="entry name" value="Cycloisomerase_2"/>
</dbReference>
<evidence type="ECO:0000256" key="3">
    <source>
        <dbReference type="SAM" id="MobiDB-lite"/>
    </source>
</evidence>
<dbReference type="GO" id="GO:0005829">
    <property type="term" value="C:cytosol"/>
    <property type="evidence" value="ECO:0007669"/>
    <property type="project" value="TreeGrafter"/>
</dbReference>
<proteinExistence type="inferred from homology"/>
<dbReference type="FunFam" id="2.130.10.10:FF:000306">
    <property type="entry name" value="3-carboxymuconate cyclase"/>
    <property type="match status" value="1"/>
</dbReference>
<evidence type="ECO:0000256" key="2">
    <source>
        <dbReference type="ARBA" id="ARBA00022526"/>
    </source>
</evidence>
<dbReference type="Gene3D" id="2.130.10.10">
    <property type="entry name" value="YVTN repeat-like/Quinoprotein amine dehydrogenase"/>
    <property type="match status" value="1"/>
</dbReference>
<dbReference type="Proteomes" id="UP000428260">
    <property type="component" value="Chromosome"/>
</dbReference>
<protein>
    <submittedName>
        <fullName evidence="5">Beta-propeller fold lactonase family protein</fullName>
    </submittedName>
</protein>
<dbReference type="GO" id="GO:0017057">
    <property type="term" value="F:6-phosphogluconolactonase activity"/>
    <property type="evidence" value="ECO:0007669"/>
    <property type="project" value="TreeGrafter"/>
</dbReference>
<dbReference type="InterPro" id="IPR019405">
    <property type="entry name" value="Lactonase_7-beta_prop"/>
</dbReference>
<comment type="similarity">
    <text evidence="1">Belongs to the cycloisomerase 2 family.</text>
</comment>
<keyword evidence="4" id="KW-0732">Signal</keyword>
<evidence type="ECO:0000313" key="6">
    <source>
        <dbReference type="Proteomes" id="UP000428260"/>
    </source>
</evidence>
<keyword evidence="2" id="KW-0119">Carbohydrate metabolism</keyword>
<dbReference type="InterPro" id="IPR011048">
    <property type="entry name" value="Haem_d1_sf"/>
</dbReference>
<reference evidence="5 6" key="1">
    <citation type="submission" date="2019-11" db="EMBL/GenBank/DDBJ databases">
        <authorList>
            <person name="Zheng R.K."/>
            <person name="Sun C.M."/>
        </authorList>
    </citation>
    <scope>NUCLEOTIDE SEQUENCE [LARGE SCALE GENOMIC DNA]</scope>
    <source>
        <strain evidence="5 6">WC007</strain>
    </source>
</reference>
<dbReference type="RefSeq" id="WP_158863726.1">
    <property type="nucleotide sequence ID" value="NZ_CP046401.1"/>
</dbReference>
<evidence type="ECO:0000256" key="4">
    <source>
        <dbReference type="SAM" id="SignalP"/>
    </source>
</evidence>
<keyword evidence="2" id="KW-0313">Glucose metabolism</keyword>
<evidence type="ECO:0000313" key="5">
    <source>
        <dbReference type="EMBL" id="QGY43016.1"/>
    </source>
</evidence>